<accession>L2GZF7</accession>
<evidence type="ECO:0000259" key="4">
    <source>
        <dbReference type="Pfam" id="PF24842"/>
    </source>
</evidence>
<keyword evidence="2" id="KW-0833">Ubl conjugation pathway</keyword>
<dbReference type="Gene3D" id="3.10.330.10">
    <property type="match status" value="1"/>
</dbReference>
<evidence type="ECO:0000313" key="6">
    <source>
        <dbReference type="Proteomes" id="UP000011081"/>
    </source>
</evidence>
<evidence type="ECO:0000313" key="5">
    <source>
        <dbReference type="EMBL" id="ELA48455.1"/>
    </source>
</evidence>
<feature type="domain" description="Ubiquitin fusion degradation protein UFD1 N-terminal subdomain 1" evidence="3">
    <location>
        <begin position="16"/>
        <end position="107"/>
    </location>
</feature>
<dbReference type="InterPro" id="IPR055417">
    <property type="entry name" value="UFD1_N1"/>
</dbReference>
<dbReference type="GO" id="GO:0034098">
    <property type="term" value="C:VCP-NPL4-UFD1 AAA ATPase complex"/>
    <property type="evidence" value="ECO:0007669"/>
    <property type="project" value="TreeGrafter"/>
</dbReference>
<dbReference type="STRING" id="948595.L2GZF7"/>
<dbReference type="GeneID" id="19877956"/>
<comment type="similarity">
    <text evidence="1">Belongs to the UFD1 family.</text>
</comment>
<feature type="domain" description="Ubiquitin fusion degradation protein UFD1 N-terminal subdomain 2" evidence="4">
    <location>
        <begin position="110"/>
        <end position="186"/>
    </location>
</feature>
<evidence type="ECO:0008006" key="7">
    <source>
        <dbReference type="Google" id="ProtNLM"/>
    </source>
</evidence>
<dbReference type="VEuPathDB" id="MicrosporidiaDB:VCUG_00064"/>
<evidence type="ECO:0000256" key="2">
    <source>
        <dbReference type="ARBA" id="ARBA00022786"/>
    </source>
</evidence>
<sequence length="228" mass="26673">MLFNFFRQNDYDLSLKWRLIPTKYPSNNPNNFGGKALLPQRVIEDLVNLQIPAPYTFEISHSNRLYVSHTGVLEFTARGEEIVVPEWLYQQLEMDQCGLVTVTYKQLMPGRSIKLLPHTTDFLEIESPKRELEKCLVNYQVLTCGDEIVCSFDEYGVMRFTVNQIEPDDDAIYIVDTDLIVEFLPPIGYEEKLENEKSVMRFVEFDDVEDDDIKCVRMKERGICFDFK</sequence>
<keyword evidence="6" id="KW-1185">Reference proteome</keyword>
<dbReference type="Gene3D" id="2.40.40.50">
    <property type="entry name" value="Ubiquitin fusion degradation protein UFD1, N-terminal domain"/>
    <property type="match status" value="1"/>
</dbReference>
<dbReference type="GO" id="GO:0006511">
    <property type="term" value="P:ubiquitin-dependent protein catabolic process"/>
    <property type="evidence" value="ECO:0007669"/>
    <property type="project" value="InterPro"/>
</dbReference>
<protein>
    <recommendedName>
        <fullName evidence="7">Ubiquitin fusion degradation protein UFD1</fullName>
    </recommendedName>
</protein>
<evidence type="ECO:0000259" key="3">
    <source>
        <dbReference type="Pfam" id="PF03152"/>
    </source>
</evidence>
<dbReference type="PANTHER" id="PTHR12555">
    <property type="entry name" value="UBIQUITIN FUSION DEGRADATON PROTEIN 1"/>
    <property type="match status" value="1"/>
</dbReference>
<dbReference type="GO" id="GO:0036503">
    <property type="term" value="P:ERAD pathway"/>
    <property type="evidence" value="ECO:0007669"/>
    <property type="project" value="TreeGrafter"/>
</dbReference>
<dbReference type="Pfam" id="PF03152">
    <property type="entry name" value="UFD1_N1"/>
    <property type="match status" value="1"/>
</dbReference>
<dbReference type="Pfam" id="PF24842">
    <property type="entry name" value="UFD1_N2"/>
    <property type="match status" value="1"/>
</dbReference>
<dbReference type="InterPro" id="IPR042299">
    <property type="entry name" value="Ufd1-like_Nn"/>
</dbReference>
<proteinExistence type="inferred from homology"/>
<gene>
    <name evidence="5" type="ORF">VCUG_00064</name>
</gene>
<reference evidence="6" key="1">
    <citation type="submission" date="2011-03" db="EMBL/GenBank/DDBJ databases">
        <title>The genome sequence of Vavraia culicis strain floridensis.</title>
        <authorList>
            <consortium name="The Broad Institute Genome Sequencing Platform"/>
            <person name="Cuomo C."/>
            <person name="Becnel J."/>
            <person name="Sanscrainte N."/>
            <person name="Young S.K."/>
            <person name="Zeng Q."/>
            <person name="Gargeya S."/>
            <person name="Fitzgerald M."/>
            <person name="Haas B."/>
            <person name="Abouelleil A."/>
            <person name="Alvarado L."/>
            <person name="Arachchi H.M."/>
            <person name="Berlin A."/>
            <person name="Chapman S.B."/>
            <person name="Gearin G."/>
            <person name="Goldberg J."/>
            <person name="Griggs A."/>
            <person name="Gujja S."/>
            <person name="Hansen M."/>
            <person name="Heiman D."/>
            <person name="Howarth C."/>
            <person name="Larimer J."/>
            <person name="Lui A."/>
            <person name="MacDonald P.J.P."/>
            <person name="McCowen C."/>
            <person name="Montmayeur A."/>
            <person name="Murphy C."/>
            <person name="Neiman D."/>
            <person name="Pearson M."/>
            <person name="Priest M."/>
            <person name="Roberts A."/>
            <person name="Saif S."/>
            <person name="Shea T."/>
            <person name="Sisk P."/>
            <person name="Stolte C."/>
            <person name="Sykes S."/>
            <person name="Wortman J."/>
            <person name="Nusbaum C."/>
            <person name="Birren B."/>
        </authorList>
    </citation>
    <scope>NUCLEOTIDE SEQUENCE [LARGE SCALE GENOMIC DNA]</scope>
    <source>
        <strain evidence="6">floridensis</strain>
    </source>
</reference>
<dbReference type="Proteomes" id="UP000011081">
    <property type="component" value="Unassembled WGS sequence"/>
</dbReference>
<dbReference type="EMBL" id="GL877404">
    <property type="protein sequence ID" value="ELA48455.1"/>
    <property type="molecule type" value="Genomic_DNA"/>
</dbReference>
<evidence type="ECO:0000256" key="1">
    <source>
        <dbReference type="ARBA" id="ARBA00006043"/>
    </source>
</evidence>
<dbReference type="AlphaFoldDB" id="L2GZF7"/>
<dbReference type="InterPro" id="IPR055418">
    <property type="entry name" value="UFD1_N2"/>
</dbReference>
<dbReference type="PANTHER" id="PTHR12555:SF15">
    <property type="entry name" value="FUSION DEGRADATION PROTEIN (UFD1), PUTATIVE (AFU_ORTHOLOGUE AFUA_4G04640)-RELATED"/>
    <property type="match status" value="1"/>
</dbReference>
<dbReference type="HOGENOM" id="CLU_102810_0_0_1"/>
<dbReference type="InterPro" id="IPR004854">
    <property type="entry name" value="Ufd1-like"/>
</dbReference>
<dbReference type="InParanoid" id="L2GZF7"/>
<organism evidence="5 6">
    <name type="scientific">Vavraia culicis (isolate floridensis)</name>
    <name type="common">Microsporidian parasite</name>
    <dbReference type="NCBI Taxonomy" id="948595"/>
    <lineage>
        <taxon>Eukaryota</taxon>
        <taxon>Fungi</taxon>
        <taxon>Fungi incertae sedis</taxon>
        <taxon>Microsporidia</taxon>
        <taxon>Pleistophoridae</taxon>
        <taxon>Vavraia</taxon>
    </lineage>
</organism>
<dbReference type="OrthoDB" id="422728at2759"/>
<dbReference type="FunCoup" id="L2GZF7">
    <property type="interactions" value="246"/>
</dbReference>
<dbReference type="GO" id="GO:0031593">
    <property type="term" value="F:polyubiquitin modification-dependent protein binding"/>
    <property type="evidence" value="ECO:0007669"/>
    <property type="project" value="TreeGrafter"/>
</dbReference>
<dbReference type="OMA" id="LPKANWV"/>
<dbReference type="RefSeq" id="XP_008073085.1">
    <property type="nucleotide sequence ID" value="XM_008074894.1"/>
</dbReference>
<name>L2GZF7_VAVCU</name>